<keyword evidence="1" id="KW-0472">Membrane</keyword>
<name>A0AAV2B2E0_9ARAC</name>
<dbReference type="AlphaFoldDB" id="A0AAV2B2E0"/>
<comment type="caution">
    <text evidence="2">The sequence shown here is derived from an EMBL/GenBank/DDBJ whole genome shotgun (WGS) entry which is preliminary data.</text>
</comment>
<evidence type="ECO:0000256" key="1">
    <source>
        <dbReference type="SAM" id="Phobius"/>
    </source>
</evidence>
<reference evidence="2 3" key="1">
    <citation type="submission" date="2024-04" db="EMBL/GenBank/DDBJ databases">
        <authorList>
            <person name="Rising A."/>
            <person name="Reimegard J."/>
            <person name="Sonavane S."/>
            <person name="Akerstrom W."/>
            <person name="Nylinder S."/>
            <person name="Hedman E."/>
            <person name="Kallberg Y."/>
        </authorList>
    </citation>
    <scope>NUCLEOTIDE SEQUENCE [LARGE SCALE GENOMIC DNA]</scope>
</reference>
<evidence type="ECO:0000313" key="3">
    <source>
        <dbReference type="Proteomes" id="UP001497382"/>
    </source>
</evidence>
<proteinExistence type="predicted"/>
<evidence type="ECO:0000313" key="2">
    <source>
        <dbReference type="EMBL" id="CAL1289353.1"/>
    </source>
</evidence>
<sequence>MLMRELLTIDDKLNVHQIDVTSVFFLVSGFEPGILIFSIKPPSKRKLQISSKLTGRAHTQTQNFFGALRIHIDVQISHRHLQCTCGFSSECHVAHFGT</sequence>
<keyword evidence="1" id="KW-1133">Transmembrane helix</keyword>
<feature type="transmembrane region" description="Helical" evidence="1">
    <location>
        <begin position="20"/>
        <end position="39"/>
    </location>
</feature>
<organism evidence="2 3">
    <name type="scientific">Larinioides sclopetarius</name>
    <dbReference type="NCBI Taxonomy" id="280406"/>
    <lineage>
        <taxon>Eukaryota</taxon>
        <taxon>Metazoa</taxon>
        <taxon>Ecdysozoa</taxon>
        <taxon>Arthropoda</taxon>
        <taxon>Chelicerata</taxon>
        <taxon>Arachnida</taxon>
        <taxon>Araneae</taxon>
        <taxon>Araneomorphae</taxon>
        <taxon>Entelegynae</taxon>
        <taxon>Araneoidea</taxon>
        <taxon>Araneidae</taxon>
        <taxon>Larinioides</taxon>
    </lineage>
</organism>
<accession>A0AAV2B2E0</accession>
<dbReference type="Proteomes" id="UP001497382">
    <property type="component" value="Unassembled WGS sequence"/>
</dbReference>
<keyword evidence="1" id="KW-0812">Transmembrane</keyword>
<dbReference type="EMBL" id="CAXIEN010000247">
    <property type="protein sequence ID" value="CAL1289353.1"/>
    <property type="molecule type" value="Genomic_DNA"/>
</dbReference>
<protein>
    <submittedName>
        <fullName evidence="2">Uncharacterized protein</fullName>
    </submittedName>
</protein>
<gene>
    <name evidence="2" type="ORF">LARSCL_LOCUS15885</name>
</gene>
<keyword evidence="3" id="KW-1185">Reference proteome</keyword>